<keyword evidence="2" id="KW-0547">Nucleotide-binding</keyword>
<organism evidence="5">
    <name type="scientific">Sulfurihydrogenibium azorense</name>
    <dbReference type="NCBI Taxonomy" id="309806"/>
    <lineage>
        <taxon>Bacteria</taxon>
        <taxon>Pseudomonadati</taxon>
        <taxon>Aquificota</taxon>
        <taxon>Aquificia</taxon>
        <taxon>Aquificales</taxon>
        <taxon>Hydrogenothermaceae</taxon>
        <taxon>Sulfurihydrogenibium</taxon>
    </lineage>
</organism>
<evidence type="ECO:0000256" key="1">
    <source>
        <dbReference type="ARBA" id="ARBA00022448"/>
    </source>
</evidence>
<feature type="domain" description="ABC transporter" evidence="4">
    <location>
        <begin position="5"/>
        <end position="241"/>
    </location>
</feature>
<dbReference type="InterPro" id="IPR003593">
    <property type="entry name" value="AAA+_ATPase"/>
</dbReference>
<dbReference type="AlphaFoldDB" id="A0A831YDL8"/>
<dbReference type="PROSITE" id="PS00211">
    <property type="entry name" value="ABC_TRANSPORTER_1"/>
    <property type="match status" value="1"/>
</dbReference>
<protein>
    <submittedName>
        <fullName evidence="5">ABC transporter ATP-binding protein</fullName>
    </submittedName>
</protein>
<evidence type="ECO:0000256" key="2">
    <source>
        <dbReference type="ARBA" id="ARBA00022741"/>
    </source>
</evidence>
<sequence length="261" mass="29402">MNTKIKVENLVKVFGKREVLKNINFEVKEKEVFVIMGGSGSGKSTVIKHIIGLLKPTSGKIYINGTDITTLKDFELIEFRKKIGYLFQEGALFDSLKVWENVGFYYLENTKMSEKEIRKIATEKLALVGLKDVEDLYPSQLSGGMRKRVSLARAISYNPEIILYDEPSSGLDPVTSAMIDKLILKLRDEIGVTSIVVTHDLESAFNIADRIAMIHKGVIYAIGTPEEIKNHPDPVVQQFINRRPEGPITDELMKEIQKSKT</sequence>
<dbReference type="GO" id="GO:0005524">
    <property type="term" value="F:ATP binding"/>
    <property type="evidence" value="ECO:0007669"/>
    <property type="project" value="UniProtKB-KW"/>
</dbReference>
<dbReference type="SUPFAM" id="SSF52540">
    <property type="entry name" value="P-loop containing nucleoside triphosphate hydrolases"/>
    <property type="match status" value="1"/>
</dbReference>
<evidence type="ECO:0000313" key="5">
    <source>
        <dbReference type="EMBL" id="HEV09195.1"/>
    </source>
</evidence>
<dbReference type="PANTHER" id="PTHR43023:SF6">
    <property type="entry name" value="INTERMEMBRANE PHOSPHOLIPID TRANSPORT SYSTEM ATP-BINDING PROTEIN MLAF"/>
    <property type="match status" value="1"/>
</dbReference>
<keyword evidence="3 5" id="KW-0067">ATP-binding</keyword>
<dbReference type="InterPro" id="IPR003439">
    <property type="entry name" value="ABC_transporter-like_ATP-bd"/>
</dbReference>
<dbReference type="GO" id="GO:0016887">
    <property type="term" value="F:ATP hydrolysis activity"/>
    <property type="evidence" value="ECO:0007669"/>
    <property type="project" value="InterPro"/>
</dbReference>
<accession>A0A831YDL8</accession>
<proteinExistence type="predicted"/>
<dbReference type="Proteomes" id="UP000885621">
    <property type="component" value="Unassembled WGS sequence"/>
</dbReference>
<keyword evidence="1" id="KW-0813">Transport</keyword>
<dbReference type="InterPro" id="IPR017871">
    <property type="entry name" value="ABC_transporter-like_CS"/>
</dbReference>
<reference evidence="5" key="1">
    <citation type="journal article" date="2020" name="mSystems">
        <title>Genome- and Community-Level Interaction Insights into Carbon Utilization and Element Cycling Functions of Hydrothermarchaeota in Hydrothermal Sediment.</title>
        <authorList>
            <person name="Zhou Z."/>
            <person name="Liu Y."/>
            <person name="Xu W."/>
            <person name="Pan J."/>
            <person name="Luo Z.H."/>
            <person name="Li M."/>
        </authorList>
    </citation>
    <scope>NUCLEOTIDE SEQUENCE [LARGE SCALE GENOMIC DNA]</scope>
    <source>
        <strain evidence="5">SpSt-1257</strain>
    </source>
</reference>
<dbReference type="SMART" id="SM00382">
    <property type="entry name" value="AAA"/>
    <property type="match status" value="1"/>
</dbReference>
<evidence type="ECO:0000259" key="4">
    <source>
        <dbReference type="PROSITE" id="PS50893"/>
    </source>
</evidence>
<dbReference type="PROSITE" id="PS50893">
    <property type="entry name" value="ABC_TRANSPORTER_2"/>
    <property type="match status" value="1"/>
</dbReference>
<evidence type="ECO:0000256" key="3">
    <source>
        <dbReference type="ARBA" id="ARBA00022840"/>
    </source>
</evidence>
<dbReference type="Pfam" id="PF00005">
    <property type="entry name" value="ABC_tran"/>
    <property type="match status" value="1"/>
</dbReference>
<dbReference type="EMBL" id="DSFC01000126">
    <property type="protein sequence ID" value="HEV09195.1"/>
    <property type="molecule type" value="Genomic_DNA"/>
</dbReference>
<dbReference type="CDD" id="cd03261">
    <property type="entry name" value="ABC_Org_Solvent_Resistant"/>
    <property type="match status" value="1"/>
</dbReference>
<dbReference type="InterPro" id="IPR027417">
    <property type="entry name" value="P-loop_NTPase"/>
</dbReference>
<dbReference type="Gene3D" id="3.40.50.300">
    <property type="entry name" value="P-loop containing nucleotide triphosphate hydrolases"/>
    <property type="match status" value="1"/>
</dbReference>
<comment type="caution">
    <text evidence="5">The sequence shown here is derived from an EMBL/GenBank/DDBJ whole genome shotgun (WGS) entry which is preliminary data.</text>
</comment>
<gene>
    <name evidence="5" type="ORF">ENO34_02210</name>
</gene>
<name>A0A831YDL8_9AQUI</name>
<dbReference type="PANTHER" id="PTHR43023">
    <property type="entry name" value="PROTEIN TRIGALACTOSYLDIACYLGLYCEROL 3, CHLOROPLASTIC"/>
    <property type="match status" value="1"/>
</dbReference>